<name>A0ABR0SIB7_9HYPO</name>
<organism evidence="1 2">
    <name type="scientific">Cladobotryum mycophilum</name>
    <dbReference type="NCBI Taxonomy" id="491253"/>
    <lineage>
        <taxon>Eukaryota</taxon>
        <taxon>Fungi</taxon>
        <taxon>Dikarya</taxon>
        <taxon>Ascomycota</taxon>
        <taxon>Pezizomycotina</taxon>
        <taxon>Sordariomycetes</taxon>
        <taxon>Hypocreomycetidae</taxon>
        <taxon>Hypocreales</taxon>
        <taxon>Hypocreaceae</taxon>
        <taxon>Cladobotryum</taxon>
    </lineage>
</organism>
<reference evidence="1 2" key="1">
    <citation type="submission" date="2024-01" db="EMBL/GenBank/DDBJ databases">
        <title>Complete genome of Cladobotryum mycophilum ATHUM6906.</title>
        <authorList>
            <person name="Christinaki A.C."/>
            <person name="Myridakis A.I."/>
            <person name="Kouvelis V.N."/>
        </authorList>
    </citation>
    <scope>NUCLEOTIDE SEQUENCE [LARGE SCALE GENOMIC DNA]</scope>
    <source>
        <strain evidence="1 2">ATHUM6906</strain>
    </source>
</reference>
<dbReference type="Proteomes" id="UP001338125">
    <property type="component" value="Unassembled WGS sequence"/>
</dbReference>
<evidence type="ECO:0008006" key="3">
    <source>
        <dbReference type="Google" id="ProtNLM"/>
    </source>
</evidence>
<accession>A0ABR0SIB7</accession>
<evidence type="ECO:0000313" key="1">
    <source>
        <dbReference type="EMBL" id="KAK5991592.1"/>
    </source>
</evidence>
<proteinExistence type="predicted"/>
<gene>
    <name evidence="1" type="ORF">PT974_09877</name>
</gene>
<protein>
    <recommendedName>
        <fullName evidence="3">DNA2/NAM7 helicase-like C-terminal domain-containing protein</fullName>
    </recommendedName>
</protein>
<sequence length="112" mass="12557">MAKGMFDMTSDDVYKAFYITRGDFDVGRALEQHILTKYSGWRLVPRGQLKSLFSNCAGSKVKEDKVTDSRKGPDQARIALDFTANLVKSQKIDPKRITVLAPYTANVELIAK</sequence>
<comment type="caution">
    <text evidence="1">The sequence shown here is derived from an EMBL/GenBank/DDBJ whole genome shotgun (WGS) entry which is preliminary data.</text>
</comment>
<keyword evidence="2" id="KW-1185">Reference proteome</keyword>
<dbReference type="EMBL" id="JAVFKD010000014">
    <property type="protein sequence ID" value="KAK5991592.1"/>
    <property type="molecule type" value="Genomic_DNA"/>
</dbReference>
<dbReference type="Gene3D" id="3.40.50.300">
    <property type="entry name" value="P-loop containing nucleotide triphosphate hydrolases"/>
    <property type="match status" value="1"/>
</dbReference>
<dbReference type="InterPro" id="IPR027417">
    <property type="entry name" value="P-loop_NTPase"/>
</dbReference>
<evidence type="ECO:0000313" key="2">
    <source>
        <dbReference type="Proteomes" id="UP001338125"/>
    </source>
</evidence>